<proteinExistence type="predicted"/>
<dbReference type="AlphaFoldDB" id="A0A160DQY8"/>
<protein>
    <submittedName>
        <fullName evidence="1">Hypothetical chloroplast RF15</fullName>
    </submittedName>
</protein>
<organism evidence="1">
    <name type="scientific">Helianthus debilis</name>
    <name type="common">Beach sunflower</name>
    <dbReference type="NCBI Taxonomy" id="73282"/>
    <lineage>
        <taxon>Eukaryota</taxon>
        <taxon>Viridiplantae</taxon>
        <taxon>Streptophyta</taxon>
        <taxon>Embryophyta</taxon>
        <taxon>Tracheophyta</taxon>
        <taxon>Spermatophyta</taxon>
        <taxon>Magnoliopsida</taxon>
        <taxon>eudicotyledons</taxon>
        <taxon>Gunneridae</taxon>
        <taxon>Pentapetalae</taxon>
        <taxon>asterids</taxon>
        <taxon>campanulids</taxon>
        <taxon>Asterales</taxon>
        <taxon>Asteraceae</taxon>
        <taxon>Asteroideae</taxon>
        <taxon>Heliantheae alliance</taxon>
        <taxon>Heliantheae</taxon>
        <taxon>Helianthus</taxon>
    </lineage>
</organism>
<keyword evidence="1" id="KW-0150">Chloroplast</keyword>
<dbReference type="EMBL" id="KU312928">
    <property type="protein sequence ID" value="ANA91268.1"/>
    <property type="molecule type" value="Genomic_DNA"/>
</dbReference>
<dbReference type="RefSeq" id="YP_009252995.1">
    <property type="nucleotide sequence ID" value="NC_030173.1"/>
</dbReference>
<dbReference type="EMBL" id="KU312928">
    <property type="protein sequence ID" value="ANA91257.1"/>
    <property type="molecule type" value="Genomic_DNA"/>
</dbReference>
<geneLocation type="chloroplast" evidence="1"/>
<name>A0A160DQY8_HELDE</name>
<dbReference type="SMR" id="A0A160DQY8"/>
<dbReference type="RefSeq" id="YP_009253007.1">
    <property type="nucleotide sequence ID" value="NC_030173.1"/>
</dbReference>
<gene>
    <name evidence="1" type="primary">ycf15</name>
</gene>
<dbReference type="GeneID" id="27908941"/>
<evidence type="ECO:0000313" key="1">
    <source>
        <dbReference type="EMBL" id="ANA91257.1"/>
    </source>
</evidence>
<sequence length="53" mass="5983">MRVQLHCIARIHVVYLKEVDLLASLTVQSSSRRAPFLLGPQRQNVGLPPTVHH</sequence>
<reference evidence="1" key="1">
    <citation type="submission" date="2015-12" db="EMBL/GenBank/DDBJ databases">
        <title>Annotated chloroplast genome of Helianthus debilis.</title>
        <authorList>
            <person name="Monroe E.G."/>
            <person name="Tittes S."/>
            <person name="Mendieta P."/>
            <person name="Rieseberg L."/>
            <person name="Grassa C."/>
            <person name="Kane N.C."/>
        </authorList>
    </citation>
    <scope>NUCLEOTIDE SEQUENCE</scope>
</reference>
<keyword evidence="1" id="KW-0934">Plastid</keyword>
<accession>A0A160DQY8</accession>
<dbReference type="GeneID" id="27908963"/>